<dbReference type="AlphaFoldDB" id="D5WTU9"/>
<dbReference type="KEGG" id="bts:Btus_0501"/>
<dbReference type="HOGENOM" id="CLU_3008426_0_0_9"/>
<name>D5WTU9_KYRT2</name>
<sequence length="56" mass="6385">MQTPLMKRVDLLRSFWVDTGPGGKMIPDPFAGRVGIMGEMSVMYRCSSQRYDFVQP</sequence>
<dbReference type="EMBL" id="CP002017">
    <property type="protein sequence ID" value="ADG05269.1"/>
    <property type="molecule type" value="Genomic_DNA"/>
</dbReference>
<organism evidence="1 2">
    <name type="scientific">Kyrpidia tusciae (strain DSM 2912 / NBRC 15312 / T2)</name>
    <name type="common">Bacillus tusciae</name>
    <dbReference type="NCBI Taxonomy" id="562970"/>
    <lineage>
        <taxon>Bacteria</taxon>
        <taxon>Bacillati</taxon>
        <taxon>Bacillota</taxon>
        <taxon>Bacilli</taxon>
        <taxon>Bacillales</taxon>
        <taxon>Alicyclobacillaceae</taxon>
        <taxon>Kyrpidia</taxon>
    </lineage>
</organism>
<keyword evidence="2" id="KW-1185">Reference proteome</keyword>
<dbReference type="STRING" id="562970.Btus_0501"/>
<reference evidence="1 2" key="1">
    <citation type="journal article" date="2011" name="Stand. Genomic Sci.">
        <title>Complete genome sequence of the thermophilic, hydrogen-oxidizing Bacillus tusciae type strain (T2) and reclassification in the new genus, Kyrpidia gen. nov. as Kyrpidia tusciae comb. nov. and emendation of the family Alicyclobacillaceae da Costa and Rainey, 2010.</title>
        <authorList>
            <person name="Klenk H.P."/>
            <person name="Lapidus A."/>
            <person name="Chertkov O."/>
            <person name="Copeland A."/>
            <person name="Del Rio T.G."/>
            <person name="Nolan M."/>
            <person name="Lucas S."/>
            <person name="Chen F."/>
            <person name="Tice H."/>
            <person name="Cheng J.F."/>
            <person name="Han C."/>
            <person name="Bruce D."/>
            <person name="Goodwin L."/>
            <person name="Pitluck S."/>
            <person name="Pati A."/>
            <person name="Ivanova N."/>
            <person name="Mavromatis K."/>
            <person name="Daum C."/>
            <person name="Chen A."/>
            <person name="Palaniappan K."/>
            <person name="Chang Y.J."/>
            <person name="Land M."/>
            <person name="Hauser L."/>
            <person name="Jeffries C.D."/>
            <person name="Detter J.C."/>
            <person name="Rohde M."/>
            <person name="Abt B."/>
            <person name="Pukall R."/>
            <person name="Goker M."/>
            <person name="Bristow J."/>
            <person name="Markowitz V."/>
            <person name="Hugenholtz P."/>
            <person name="Eisen J.A."/>
        </authorList>
    </citation>
    <scope>NUCLEOTIDE SEQUENCE [LARGE SCALE GENOMIC DNA]</scope>
    <source>
        <strain evidence="1 2">DSM 2912</strain>
    </source>
</reference>
<evidence type="ECO:0000313" key="1">
    <source>
        <dbReference type="EMBL" id="ADG05269.1"/>
    </source>
</evidence>
<protein>
    <submittedName>
        <fullName evidence="1">Uncharacterized protein</fullName>
    </submittedName>
</protein>
<accession>D5WTU9</accession>
<dbReference type="Proteomes" id="UP000002368">
    <property type="component" value="Chromosome"/>
</dbReference>
<gene>
    <name evidence="1" type="ordered locus">Btus_0501</name>
</gene>
<evidence type="ECO:0000313" key="2">
    <source>
        <dbReference type="Proteomes" id="UP000002368"/>
    </source>
</evidence>
<proteinExistence type="predicted"/>